<protein>
    <submittedName>
        <fullName evidence="1">Uncharacterized protein</fullName>
    </submittedName>
</protein>
<comment type="caution">
    <text evidence="1">The sequence shown here is derived from an EMBL/GenBank/DDBJ whole genome shotgun (WGS) entry which is preliminary data.</text>
</comment>
<sequence>MMPLILRERRHWMITAVPIGSLTRQNLCKCKISHPKSRPSPFLFFSKRCSSKSKAIAKDVTTLLHDNDGQFRDSKSKSSASSSSKQTKTKRARTMARLINTSLWSAQLEASIADLAQPPISQTTVLHTLRLIKTPSKALQFFYWAYRAGFVHTPQSYLLMLQLLCAGRNFNTARNFLLSIPKKSNGAVELDDKHFNCLIRAFGEAGLFKESLKVFQTMKSIGVSPSAVTFNSLFSILFRRGRTGIVFELYDELLKTYGVKPDLYTFNILIRGFCMNSMVDEGFKFFKEMDSFKCEPDVITYNTIVDGLCRAGKVKIAHNVMKGMLKKGSDLMPNIVTYTTLIRGYCGKQEIDEALGVFDEMIARGLKPNDITYNTLIGGLCEARRFEKIKEVLKEFSGGNEGFVPDSCTFNTLINAYCKERNLTQGMKIFEKMLELKVQPDSTTYSVLIRSFCEIGNFEKAEQLFQELSEKEVLLRNDGCTPFVASYAPIFKYLCENGKTEKADKVFRQLMRRGTQDVPTFKTLIMGHCKEGTAKAGHELLVFMLRRDFVPDLETYESLIDGLLRSGHANLAHDTLEKMLKSSHSPGTSTFHRILVELVHNGCALESFGLVMLMLEKKIRQNINISTETVRLLFKNGLQEKAFEIITCLYENGYMVNMEELTIFLHEKKKLLEARQLLLFGTKNGLRIDLGVCSTVLVSLCKIRKVHEAFELYYELLEQGVQPPLSCLEHLRMSLEAEGRIKEAEFVSKRIMRQLPRDTSSSN</sequence>
<reference evidence="2" key="1">
    <citation type="journal article" date="2023" name="Nat. Plants">
        <title>Single-cell RNA sequencing provides a high-resolution roadmap for understanding the multicellular compartmentation of specialized metabolism.</title>
        <authorList>
            <person name="Sun S."/>
            <person name="Shen X."/>
            <person name="Li Y."/>
            <person name="Li Y."/>
            <person name="Wang S."/>
            <person name="Li R."/>
            <person name="Zhang H."/>
            <person name="Shen G."/>
            <person name="Guo B."/>
            <person name="Wei J."/>
            <person name="Xu J."/>
            <person name="St-Pierre B."/>
            <person name="Chen S."/>
            <person name="Sun C."/>
        </authorList>
    </citation>
    <scope>NUCLEOTIDE SEQUENCE [LARGE SCALE GENOMIC DNA]</scope>
</reference>
<name>A0ACC0BCF8_CATRO</name>
<accession>A0ACC0BCF8</accession>
<keyword evidence="2" id="KW-1185">Reference proteome</keyword>
<gene>
    <name evidence="1" type="ORF">M9H77_10700</name>
</gene>
<evidence type="ECO:0000313" key="2">
    <source>
        <dbReference type="Proteomes" id="UP001060085"/>
    </source>
</evidence>
<proteinExistence type="predicted"/>
<organism evidence="1 2">
    <name type="scientific">Catharanthus roseus</name>
    <name type="common">Madagascar periwinkle</name>
    <name type="synonym">Vinca rosea</name>
    <dbReference type="NCBI Taxonomy" id="4058"/>
    <lineage>
        <taxon>Eukaryota</taxon>
        <taxon>Viridiplantae</taxon>
        <taxon>Streptophyta</taxon>
        <taxon>Embryophyta</taxon>
        <taxon>Tracheophyta</taxon>
        <taxon>Spermatophyta</taxon>
        <taxon>Magnoliopsida</taxon>
        <taxon>eudicotyledons</taxon>
        <taxon>Gunneridae</taxon>
        <taxon>Pentapetalae</taxon>
        <taxon>asterids</taxon>
        <taxon>lamiids</taxon>
        <taxon>Gentianales</taxon>
        <taxon>Apocynaceae</taxon>
        <taxon>Rauvolfioideae</taxon>
        <taxon>Vinceae</taxon>
        <taxon>Catharanthinae</taxon>
        <taxon>Catharanthus</taxon>
    </lineage>
</organism>
<dbReference type="Proteomes" id="UP001060085">
    <property type="component" value="Linkage Group LG03"/>
</dbReference>
<dbReference type="EMBL" id="CM044703">
    <property type="protein sequence ID" value="KAI5670336.1"/>
    <property type="molecule type" value="Genomic_DNA"/>
</dbReference>
<evidence type="ECO:0000313" key="1">
    <source>
        <dbReference type="EMBL" id="KAI5670336.1"/>
    </source>
</evidence>